<dbReference type="PATRIC" id="fig|442562.3.peg.1134"/>
<evidence type="ECO:0000313" key="5">
    <source>
        <dbReference type="Proteomes" id="UP000019666"/>
    </source>
</evidence>
<organism evidence="4 5">
    <name type="scientific">Rubellimicrobium mesophilum DSM 19309</name>
    <dbReference type="NCBI Taxonomy" id="442562"/>
    <lineage>
        <taxon>Bacteria</taxon>
        <taxon>Pseudomonadati</taxon>
        <taxon>Pseudomonadota</taxon>
        <taxon>Alphaproteobacteria</taxon>
        <taxon>Rhodobacterales</taxon>
        <taxon>Roseobacteraceae</taxon>
        <taxon>Rubellimicrobium</taxon>
    </lineage>
</organism>
<evidence type="ECO:0000259" key="2">
    <source>
        <dbReference type="Pfam" id="PF06114"/>
    </source>
</evidence>
<evidence type="ECO:0000256" key="1">
    <source>
        <dbReference type="SAM" id="MobiDB-lite"/>
    </source>
</evidence>
<dbReference type="EMBL" id="AOSK01000032">
    <property type="protein sequence ID" value="EYD77197.1"/>
    <property type="molecule type" value="Genomic_DNA"/>
</dbReference>
<gene>
    <name evidence="4" type="ORF">Rumeso_01144</name>
</gene>
<sequence>MPATEIRAVAQSAPNVARALLRLQADHRALLDRYQSLDDALAQPRGSASTAPNLPYDEARDFFHDIGNYVDVLDTLAESRASRLPISSGSQSERLASALERDHGVAITLDRDLSARRPMRQFDPATRRLRIDAFLEPASQRFAMAHQLGLLEAGEVIERVVQDAGFASPDSAAICRIALTNYFAGALVLPYGAFRELAETLRHDVSALAATFGASLEQVCHRLSTLQRSGQEGLPFYFLRVDRAGNITKRHSATRVRFARYGGACPLWNVHEAFESPDRVLVQMAEMPDGTRYLSMATCVTKAAATYDAPRRRYAIGWGCELAYADRLVYADGLDWRRPRRAHAHRRELPALRPPRLRPARLPAGGTPPFRRPEPPGRGALRPAAALGTLQAARQFATVRLAKVGEDQGLRTTSIASGGRR</sequence>
<dbReference type="STRING" id="442562.Rumeso_01144"/>
<feature type="domain" description="IrrE N-terminal-like" evidence="2">
    <location>
        <begin position="102"/>
        <end position="224"/>
    </location>
</feature>
<reference evidence="4 5" key="1">
    <citation type="submission" date="2013-02" db="EMBL/GenBank/DDBJ databases">
        <authorList>
            <person name="Fiebig A."/>
            <person name="Goeker M."/>
            <person name="Klenk H.-P.P."/>
        </authorList>
    </citation>
    <scope>NUCLEOTIDE SEQUENCE [LARGE SCALE GENOMIC DNA]</scope>
    <source>
        <strain evidence="4 5">DSM 19309</strain>
    </source>
</reference>
<keyword evidence="5" id="KW-1185">Reference proteome</keyword>
<comment type="caution">
    <text evidence="4">The sequence shown here is derived from an EMBL/GenBank/DDBJ whole genome shotgun (WGS) entry which is preliminary data.</text>
</comment>
<dbReference type="AlphaFoldDB" id="A0A017HRS1"/>
<feature type="region of interest" description="Disordered" evidence="1">
    <location>
        <begin position="347"/>
        <end position="382"/>
    </location>
</feature>
<proteinExistence type="predicted"/>
<evidence type="ECO:0000259" key="3">
    <source>
        <dbReference type="Pfam" id="PF09856"/>
    </source>
</evidence>
<feature type="domain" description="Short-chain fatty acyl coenzyme A regulators C-terminal" evidence="3">
    <location>
        <begin position="225"/>
        <end position="341"/>
    </location>
</feature>
<accession>A0A017HRS1</accession>
<dbReference type="Pfam" id="PF09856">
    <property type="entry name" value="ScfRs"/>
    <property type="match status" value="1"/>
</dbReference>
<evidence type="ECO:0000313" key="4">
    <source>
        <dbReference type="EMBL" id="EYD77197.1"/>
    </source>
</evidence>
<name>A0A017HRS1_9RHOB</name>
<dbReference type="Proteomes" id="UP000019666">
    <property type="component" value="Unassembled WGS sequence"/>
</dbReference>
<protein>
    <submittedName>
        <fullName evidence="4">Transcriptional regulator, XRE family</fullName>
    </submittedName>
</protein>
<dbReference type="InterPro" id="IPR010359">
    <property type="entry name" value="IrrE_HExxH"/>
</dbReference>
<feature type="compositionally biased region" description="Low complexity" evidence="1">
    <location>
        <begin position="360"/>
        <end position="369"/>
    </location>
</feature>
<dbReference type="Pfam" id="PF06114">
    <property type="entry name" value="Peptidase_M78"/>
    <property type="match status" value="1"/>
</dbReference>
<dbReference type="InterPro" id="IPR018653">
    <property type="entry name" value="ScfR_C"/>
</dbReference>
<dbReference type="HOGENOM" id="CLU_651934_0_0_5"/>